<dbReference type="GO" id="GO:0008173">
    <property type="term" value="F:RNA methyltransferase activity"/>
    <property type="evidence" value="ECO:0007669"/>
    <property type="project" value="InterPro"/>
</dbReference>
<dbReference type="FunFam" id="3.40.50.150:FF:000055">
    <property type="entry name" value="5-methylcytosine rRNA methyltransferase NSUN4"/>
    <property type="match status" value="1"/>
</dbReference>
<feature type="domain" description="SAM-dependent MTase RsmB/NOP-type" evidence="8">
    <location>
        <begin position="35"/>
        <end position="331"/>
    </location>
</feature>
<dbReference type="InterPro" id="IPR023267">
    <property type="entry name" value="RCMT"/>
</dbReference>
<evidence type="ECO:0000256" key="7">
    <source>
        <dbReference type="PROSITE-ProRule" id="PRU01023"/>
    </source>
</evidence>
<dbReference type="SUPFAM" id="SSF53335">
    <property type="entry name" value="S-adenosyl-L-methionine-dependent methyltransferases"/>
    <property type="match status" value="1"/>
</dbReference>
<keyword evidence="10" id="KW-1185">Reference proteome</keyword>
<dbReference type="AlphaFoldDB" id="A0A7L0MYD2"/>
<comment type="caution">
    <text evidence="9">The sequence shown here is derived from an EMBL/GenBank/DDBJ whole genome shotgun (WGS) entry which is preliminary data.</text>
</comment>
<feature type="binding site" evidence="7">
    <location>
        <position position="208"/>
    </location>
    <ligand>
        <name>S-adenosyl-L-methionine</name>
        <dbReference type="ChEBI" id="CHEBI:59789"/>
    </ligand>
</feature>
<evidence type="ECO:0000256" key="2">
    <source>
        <dbReference type="ARBA" id="ARBA00022603"/>
    </source>
</evidence>
<reference evidence="9 10" key="1">
    <citation type="submission" date="2019-09" db="EMBL/GenBank/DDBJ databases">
        <title>Bird 10,000 Genomes (B10K) Project - Family phase.</title>
        <authorList>
            <person name="Zhang G."/>
        </authorList>
    </citation>
    <scope>NUCLEOTIDE SEQUENCE [LARGE SCALE GENOMIC DNA]</scope>
    <source>
        <strain evidence="9">B10K-DU-001-43</strain>
        <tissue evidence="9">Muscle</tissue>
    </source>
</reference>
<keyword evidence="6" id="KW-0496">Mitochondrion</keyword>
<dbReference type="GO" id="GO:0005762">
    <property type="term" value="C:mitochondrial large ribosomal subunit"/>
    <property type="evidence" value="ECO:0007669"/>
    <property type="project" value="TreeGrafter"/>
</dbReference>
<comment type="similarity">
    <text evidence="7">Belongs to the class I-like SAM-binding methyltransferase superfamily. RsmB/NOP family.</text>
</comment>
<proteinExistence type="inferred from homology"/>
<name>A0A7L0MYD2_9PASS</name>
<organism evidence="9 10">
    <name type="scientific">Formicarius rufipectus</name>
    <dbReference type="NCBI Taxonomy" id="1118560"/>
    <lineage>
        <taxon>Eukaryota</taxon>
        <taxon>Metazoa</taxon>
        <taxon>Chordata</taxon>
        <taxon>Craniata</taxon>
        <taxon>Vertebrata</taxon>
        <taxon>Euteleostomi</taxon>
        <taxon>Archelosauria</taxon>
        <taxon>Archosauria</taxon>
        <taxon>Dinosauria</taxon>
        <taxon>Saurischia</taxon>
        <taxon>Theropoda</taxon>
        <taxon>Coelurosauria</taxon>
        <taxon>Aves</taxon>
        <taxon>Neognathae</taxon>
        <taxon>Neoaves</taxon>
        <taxon>Telluraves</taxon>
        <taxon>Australaves</taxon>
        <taxon>Passeriformes</taxon>
        <taxon>Formicariidae</taxon>
        <taxon>Formicarius</taxon>
    </lineage>
</organism>
<keyword evidence="2 7" id="KW-0489">Methyltransferase</keyword>
<gene>
    <name evidence="9" type="primary">Nsun3</name>
    <name evidence="9" type="ORF">FORRUF_R04297</name>
</gene>
<evidence type="ECO:0000256" key="4">
    <source>
        <dbReference type="ARBA" id="ARBA00022691"/>
    </source>
</evidence>
<accession>A0A7L0MYD2</accession>
<feature type="non-terminal residue" evidence="9">
    <location>
        <position position="334"/>
    </location>
</feature>
<feature type="binding site" evidence="7">
    <location>
        <position position="159"/>
    </location>
    <ligand>
        <name>S-adenosyl-L-methionine</name>
        <dbReference type="ChEBI" id="CHEBI:59789"/>
    </ligand>
</feature>
<comment type="subcellular location">
    <subcellularLocation>
        <location evidence="1">Mitochondrion</location>
    </subcellularLocation>
</comment>
<dbReference type="Gene3D" id="3.40.50.150">
    <property type="entry name" value="Vaccinia Virus protein VP39"/>
    <property type="match status" value="1"/>
</dbReference>
<dbReference type="GO" id="GO:0031167">
    <property type="term" value="P:rRNA methylation"/>
    <property type="evidence" value="ECO:0007669"/>
    <property type="project" value="TreeGrafter"/>
</dbReference>
<feature type="non-terminal residue" evidence="9">
    <location>
        <position position="1"/>
    </location>
</feature>
<evidence type="ECO:0000256" key="3">
    <source>
        <dbReference type="ARBA" id="ARBA00022679"/>
    </source>
</evidence>
<dbReference type="InterPro" id="IPR049560">
    <property type="entry name" value="MeTrfase_RsmB-F_NOP2_cat"/>
</dbReference>
<protein>
    <submittedName>
        <fullName evidence="9">NSUN3 protein</fullName>
    </submittedName>
</protein>
<dbReference type="GO" id="GO:0003723">
    <property type="term" value="F:RNA binding"/>
    <property type="evidence" value="ECO:0007669"/>
    <property type="project" value="UniProtKB-UniRule"/>
</dbReference>
<dbReference type="CDD" id="cd02440">
    <property type="entry name" value="AdoMet_MTases"/>
    <property type="match status" value="1"/>
</dbReference>
<feature type="binding site" evidence="7">
    <location>
        <position position="190"/>
    </location>
    <ligand>
        <name>S-adenosyl-L-methionine</name>
        <dbReference type="ChEBI" id="CHEBI:59789"/>
    </ligand>
</feature>
<evidence type="ECO:0000313" key="9">
    <source>
        <dbReference type="EMBL" id="NXK86146.1"/>
    </source>
</evidence>
<sequence>LENKAKGKVQKQICRVVLDHFEEQYTAELGKAWSSVRDVLTSPPCWQHALLLNRFSQCLELERSLKDQGYQPAFQGAFPPSFPAALKCYTRRSPGRFPAQKHRAGQLKDYYLLNAASLLPVLALGVKDGEEVLDLCAAPGGKAVAVLQCANPGRLHCNEYDDLRARWLEQTIESFIPEPLINLITISKLDGRVIGDLKPDLYDKVLVDAPCSNDRSWLFSSDTHQAALRLMHRKELSHVQLQLLRSAVKALRPGGSLVYSTCTLSKAENSDVLNLLLSSCREVIPVDITEMAQAVSQDFTFLGGMQRHELLVLPQEGRAWGPMYVAKLKKIQSP</sequence>
<dbReference type="OrthoDB" id="8020218at2759"/>
<evidence type="ECO:0000256" key="5">
    <source>
        <dbReference type="ARBA" id="ARBA00022884"/>
    </source>
</evidence>
<evidence type="ECO:0000256" key="6">
    <source>
        <dbReference type="ARBA" id="ARBA00023128"/>
    </source>
</evidence>
<dbReference type="PROSITE" id="PS51686">
    <property type="entry name" value="SAM_MT_RSMB_NOP"/>
    <property type="match status" value="1"/>
</dbReference>
<dbReference type="Pfam" id="PF01189">
    <property type="entry name" value="Methyltr_RsmB-F"/>
    <property type="match status" value="1"/>
</dbReference>
<evidence type="ECO:0000313" key="10">
    <source>
        <dbReference type="Proteomes" id="UP000520463"/>
    </source>
</evidence>
<dbReference type="PANTHER" id="PTHR22808">
    <property type="entry name" value="NCL1 YEAST -RELATED NOL1/NOP2/FMU SUN DOMAIN-CONTAINING"/>
    <property type="match status" value="1"/>
</dbReference>
<evidence type="ECO:0000259" key="8">
    <source>
        <dbReference type="PROSITE" id="PS51686"/>
    </source>
</evidence>
<feature type="binding site" evidence="7">
    <location>
        <begin position="136"/>
        <end position="142"/>
    </location>
    <ligand>
        <name>S-adenosyl-L-methionine</name>
        <dbReference type="ChEBI" id="CHEBI:59789"/>
    </ligand>
</feature>
<dbReference type="InterPro" id="IPR001678">
    <property type="entry name" value="MeTrfase_RsmB-F_NOP2_dom"/>
</dbReference>
<dbReference type="InterPro" id="IPR029063">
    <property type="entry name" value="SAM-dependent_MTases_sf"/>
</dbReference>
<dbReference type="PANTHER" id="PTHR22808:SF8">
    <property type="entry name" value="TRNA (CYTOSINE(34)-C(5))-METHYLTRANSFERASE, MITOCHONDRIAL"/>
    <property type="match status" value="1"/>
</dbReference>
<dbReference type="Proteomes" id="UP000520463">
    <property type="component" value="Unassembled WGS sequence"/>
</dbReference>
<keyword evidence="4 7" id="KW-0949">S-adenosyl-L-methionine</keyword>
<keyword evidence="5 7" id="KW-0694">RNA-binding</keyword>
<dbReference type="Gene3D" id="6.20.240.40">
    <property type="match status" value="1"/>
</dbReference>
<dbReference type="PRINTS" id="PR02008">
    <property type="entry name" value="RCMTFAMILY"/>
</dbReference>
<evidence type="ECO:0000256" key="1">
    <source>
        <dbReference type="ARBA" id="ARBA00004173"/>
    </source>
</evidence>
<dbReference type="EMBL" id="VXAU01000309">
    <property type="protein sequence ID" value="NXK86146.1"/>
    <property type="molecule type" value="Genomic_DNA"/>
</dbReference>
<feature type="active site" description="Nucleophile" evidence="7">
    <location>
        <position position="262"/>
    </location>
</feature>
<keyword evidence="3 7" id="KW-0808">Transferase</keyword>